<dbReference type="PROSITE" id="PS51194">
    <property type="entry name" value="HELICASE_CTER"/>
    <property type="match status" value="1"/>
</dbReference>
<accession>A0ABP7T1B7</accession>
<dbReference type="Pfam" id="PF00271">
    <property type="entry name" value="Helicase_C"/>
    <property type="match status" value="1"/>
</dbReference>
<organism evidence="4 5">
    <name type="scientific">Allokutzneria multivorans</name>
    <dbReference type="NCBI Taxonomy" id="1142134"/>
    <lineage>
        <taxon>Bacteria</taxon>
        <taxon>Bacillati</taxon>
        <taxon>Actinomycetota</taxon>
        <taxon>Actinomycetes</taxon>
        <taxon>Pseudonocardiales</taxon>
        <taxon>Pseudonocardiaceae</taxon>
        <taxon>Allokutzneria</taxon>
    </lineage>
</organism>
<dbReference type="EMBL" id="BAABAL010000018">
    <property type="protein sequence ID" value="GAA4019253.1"/>
    <property type="molecule type" value="Genomic_DNA"/>
</dbReference>
<evidence type="ECO:0000313" key="5">
    <source>
        <dbReference type="Proteomes" id="UP001501747"/>
    </source>
</evidence>
<dbReference type="PANTHER" id="PTHR45629">
    <property type="entry name" value="SNF2/RAD54 FAMILY MEMBER"/>
    <property type="match status" value="1"/>
</dbReference>
<keyword evidence="1" id="KW-0378">Hydrolase</keyword>
<dbReference type="InterPro" id="IPR049730">
    <property type="entry name" value="SNF2/RAD54-like_C"/>
</dbReference>
<evidence type="ECO:0000313" key="4">
    <source>
        <dbReference type="EMBL" id="GAA4019253.1"/>
    </source>
</evidence>
<keyword evidence="5" id="KW-1185">Reference proteome</keyword>
<comment type="caution">
    <text evidence="4">The sequence shown here is derived from an EMBL/GenBank/DDBJ whole genome shotgun (WGS) entry which is preliminary data.</text>
</comment>
<dbReference type="Proteomes" id="UP001501747">
    <property type="component" value="Unassembled WGS sequence"/>
</dbReference>
<evidence type="ECO:0000259" key="2">
    <source>
        <dbReference type="PROSITE" id="PS51192"/>
    </source>
</evidence>
<dbReference type="Gene3D" id="3.40.50.10810">
    <property type="entry name" value="Tandem AAA-ATPase domain"/>
    <property type="match status" value="1"/>
</dbReference>
<dbReference type="InterPro" id="IPR038718">
    <property type="entry name" value="SNF2-like_sf"/>
</dbReference>
<dbReference type="SMART" id="SM00490">
    <property type="entry name" value="HELICc"/>
    <property type="match status" value="1"/>
</dbReference>
<dbReference type="RefSeq" id="WP_344878845.1">
    <property type="nucleotide sequence ID" value="NZ_BAABAL010000018.1"/>
</dbReference>
<dbReference type="Pfam" id="PF00176">
    <property type="entry name" value="SNF2-rel_dom"/>
    <property type="match status" value="1"/>
</dbReference>
<dbReference type="CDD" id="cd18793">
    <property type="entry name" value="SF2_C_SNF"/>
    <property type="match status" value="1"/>
</dbReference>
<dbReference type="PANTHER" id="PTHR45629:SF7">
    <property type="entry name" value="DNA EXCISION REPAIR PROTEIN ERCC-6-RELATED"/>
    <property type="match status" value="1"/>
</dbReference>
<dbReference type="PROSITE" id="PS51192">
    <property type="entry name" value="HELICASE_ATP_BIND_1"/>
    <property type="match status" value="1"/>
</dbReference>
<evidence type="ECO:0008006" key="6">
    <source>
        <dbReference type="Google" id="ProtNLM"/>
    </source>
</evidence>
<feature type="domain" description="Helicase C-terminal" evidence="3">
    <location>
        <begin position="413"/>
        <end position="569"/>
    </location>
</feature>
<name>A0ABP7T1B7_9PSEU</name>
<dbReference type="InterPro" id="IPR000330">
    <property type="entry name" value="SNF2_N"/>
</dbReference>
<evidence type="ECO:0000259" key="3">
    <source>
        <dbReference type="PROSITE" id="PS51194"/>
    </source>
</evidence>
<dbReference type="Gene3D" id="3.40.50.300">
    <property type="entry name" value="P-loop containing nucleotide triphosphate hydrolases"/>
    <property type="match status" value="1"/>
</dbReference>
<dbReference type="InterPro" id="IPR027417">
    <property type="entry name" value="P-loop_NTPase"/>
</dbReference>
<dbReference type="InterPro" id="IPR014001">
    <property type="entry name" value="Helicase_ATP-bd"/>
</dbReference>
<dbReference type="SMART" id="SM00487">
    <property type="entry name" value="DEXDc"/>
    <property type="match status" value="1"/>
</dbReference>
<reference evidence="5" key="1">
    <citation type="journal article" date="2019" name="Int. J. Syst. Evol. Microbiol.">
        <title>The Global Catalogue of Microorganisms (GCM) 10K type strain sequencing project: providing services to taxonomists for standard genome sequencing and annotation.</title>
        <authorList>
            <consortium name="The Broad Institute Genomics Platform"/>
            <consortium name="The Broad Institute Genome Sequencing Center for Infectious Disease"/>
            <person name="Wu L."/>
            <person name="Ma J."/>
        </authorList>
    </citation>
    <scope>NUCLEOTIDE SEQUENCE [LARGE SCALE GENOMIC DNA]</scope>
    <source>
        <strain evidence="5">JCM 17342</strain>
    </source>
</reference>
<dbReference type="InterPro" id="IPR050496">
    <property type="entry name" value="SNF2_RAD54_helicase_repair"/>
</dbReference>
<proteinExistence type="predicted"/>
<feature type="domain" description="Helicase ATP-binding" evidence="2">
    <location>
        <begin position="138"/>
        <end position="290"/>
    </location>
</feature>
<sequence length="585" mass="63464">MADRHVTYVPAHGAFAVWGAATAGRQVVCRLAVPRGDHVEAADVRVSLVEPHELPDTTASARAWRDAVRLVERGAGDEAFAELAERMPPVAHAVLNSEETAISSAAALLDSYRQAAAARAKLGAIDAELRPYQVDGVAWLHSVPGGGVLADEMGLGKTLQAICLLATREGPHLVVCPTSLVGNWRREIARFAPDTPVLTHHGPRRELPEVIPARTVVVTSYSVLRGEDDLTSRDWDVVVLDEAQQVKNPDAQASKAAARLSAQRRIAMTGTPVENRLDELWAIMSLTNPGLLGTRARFRQRFGTPIEQRRSATAAARLTALITPHVLRRTKAAVATDLPPKLYSTVACTLTSEQAALYRDAVDRAFSLGLGSGFERRGRVLALLTALKQICNHPAQYRPDELPLAGRSGKFDRATEMLTEIVEDDDRALVFTQYTVTGELLSRHLAEHIGAPVPFLHGGLGAAQRDELVRSFQHDADAPPVLLLSLRAAGFGLNLTRAGHVMHFDRWWNPAVEEQATDRAHRIGQTRPLTVHTLVTGGTIEDHIARLHENKRALADAVTGSENALAELPDEQLHDVLALDPGAFS</sequence>
<dbReference type="SUPFAM" id="SSF52540">
    <property type="entry name" value="P-loop containing nucleoside triphosphate hydrolases"/>
    <property type="match status" value="2"/>
</dbReference>
<gene>
    <name evidence="4" type="ORF">GCM10022247_48640</name>
</gene>
<dbReference type="InterPro" id="IPR001650">
    <property type="entry name" value="Helicase_C-like"/>
</dbReference>
<evidence type="ECO:0000256" key="1">
    <source>
        <dbReference type="ARBA" id="ARBA00022801"/>
    </source>
</evidence>
<protein>
    <recommendedName>
        <fullName evidence="6">Helicase-like protein</fullName>
    </recommendedName>
</protein>